<feature type="region of interest" description="Disordered" evidence="4">
    <location>
        <begin position="1"/>
        <end position="27"/>
    </location>
</feature>
<evidence type="ECO:0000256" key="4">
    <source>
        <dbReference type="SAM" id="MobiDB-lite"/>
    </source>
</evidence>
<feature type="domain" description="C1q" evidence="5">
    <location>
        <begin position="106"/>
        <end position="252"/>
    </location>
</feature>
<accession>A0A2U7UF05</accession>
<dbReference type="Gene3D" id="2.60.120.40">
    <property type="match status" value="1"/>
</dbReference>
<dbReference type="Proteomes" id="UP000249758">
    <property type="component" value="Segment"/>
</dbReference>
<comment type="subcellular location">
    <subcellularLocation>
        <location evidence="1">Secreted</location>
    </subcellularLocation>
</comment>
<reference evidence="6" key="1">
    <citation type="journal article" date="2018" name="Nat. Commun.">
        <title>Diversity and evolution of the emerging Pandoraviridae family.</title>
        <authorList>
            <person name="Legendre M."/>
            <person name="Fabre E."/>
            <person name="Poirot O."/>
            <person name="Jeudy S."/>
            <person name="Lartigue A."/>
            <person name="Alempic J.M."/>
            <person name="Beucher L."/>
            <person name="Philippe N."/>
            <person name="Bertaux L."/>
            <person name="Christo-Foroux E."/>
            <person name="Labadie K."/>
            <person name="Coute Y."/>
            <person name="Abergel C."/>
            <person name="Claverie J.M."/>
        </authorList>
    </citation>
    <scope>NUCLEOTIDE SEQUENCE [LARGE SCALE GENOMIC DNA]</scope>
    <source>
        <strain evidence="6">Macleodensis</strain>
    </source>
</reference>
<evidence type="ECO:0000256" key="2">
    <source>
        <dbReference type="ARBA" id="ARBA00022525"/>
    </source>
</evidence>
<dbReference type="SUPFAM" id="SSF49842">
    <property type="entry name" value="TNF-like"/>
    <property type="match status" value="1"/>
</dbReference>
<dbReference type="InterPro" id="IPR008983">
    <property type="entry name" value="Tumour_necrosis_fac-like_dom"/>
</dbReference>
<feature type="compositionally biased region" description="Low complexity" evidence="4">
    <location>
        <begin position="79"/>
        <end position="93"/>
    </location>
</feature>
<dbReference type="KEGG" id="vg:36841488"/>
<sequence>MDYRGVGRATRQSGHMQPSGHQPSRVSCTCERLPCTPPVVGIRGPAGPPGLVGRPGLPGVAGQQGPQGPPGPPGPPGPTGLAGPPGTPGSIGPQGPPGPPANTVAFRADGVAAQVVTSPTIVVATYENEIYDIQNGVAANNYNPTTSTFTAPLGGVYRFAAGINGTRTVDTPPVLVSLVASTGAVIQRRFTAFEVADVDENYGATVAGDFLLNAGQTVRVEVNPGGIGGTFTIADAETVGRTFSGSLVFEFP</sequence>
<protein>
    <submittedName>
        <fullName evidence="6">C1q incomplete domain containing protein</fullName>
    </submittedName>
</protein>
<dbReference type="RefSeq" id="YP_009481029.1">
    <property type="nucleotide sequence ID" value="NC_037665.1"/>
</dbReference>
<feature type="compositionally biased region" description="Polar residues" evidence="4">
    <location>
        <begin position="10"/>
        <end position="27"/>
    </location>
</feature>
<gene>
    <name evidence="6" type="ORF">pmac_cds_345</name>
</gene>
<organism evidence="6">
    <name type="scientific">Pandoravirus macleodensis</name>
    <dbReference type="NCBI Taxonomy" id="2107707"/>
    <lineage>
        <taxon>Viruses</taxon>
        <taxon>Pandoravirus</taxon>
    </lineage>
</organism>
<evidence type="ECO:0000313" key="6">
    <source>
        <dbReference type="EMBL" id="AVK77033.1"/>
    </source>
</evidence>
<keyword evidence="3" id="KW-0732">Signal</keyword>
<evidence type="ECO:0000256" key="1">
    <source>
        <dbReference type="ARBA" id="ARBA00004613"/>
    </source>
</evidence>
<feature type="compositionally biased region" description="Pro residues" evidence="4">
    <location>
        <begin position="67"/>
        <end position="78"/>
    </location>
</feature>
<feature type="compositionally biased region" description="Low complexity" evidence="4">
    <location>
        <begin position="43"/>
        <end position="66"/>
    </location>
</feature>
<dbReference type="PROSITE" id="PS50871">
    <property type="entry name" value="C1Q"/>
    <property type="match status" value="1"/>
</dbReference>
<proteinExistence type="predicted"/>
<name>A0A2U7UF05_9VIRU</name>
<dbReference type="EMBL" id="MG011691">
    <property type="protein sequence ID" value="AVK77033.1"/>
    <property type="molecule type" value="Genomic_DNA"/>
</dbReference>
<evidence type="ECO:0000259" key="5">
    <source>
        <dbReference type="PROSITE" id="PS50871"/>
    </source>
</evidence>
<evidence type="ECO:0000256" key="3">
    <source>
        <dbReference type="ARBA" id="ARBA00022729"/>
    </source>
</evidence>
<dbReference type="InterPro" id="IPR050392">
    <property type="entry name" value="Collagen/C1q_domain"/>
</dbReference>
<dbReference type="GeneID" id="36841488"/>
<dbReference type="InterPro" id="IPR008160">
    <property type="entry name" value="Collagen"/>
</dbReference>
<dbReference type="PANTHER" id="PTHR15427">
    <property type="entry name" value="EMILIN ELASTIN MICROFIBRIL INTERFACE-LOCATED PROTEIN ELASTIN MICROFIBRIL INTERFACER"/>
    <property type="match status" value="1"/>
</dbReference>
<dbReference type="Pfam" id="PF01391">
    <property type="entry name" value="Collagen"/>
    <property type="match status" value="1"/>
</dbReference>
<dbReference type="InterPro" id="IPR001073">
    <property type="entry name" value="C1q_dom"/>
</dbReference>
<feature type="region of interest" description="Disordered" evidence="4">
    <location>
        <begin position="41"/>
        <end position="104"/>
    </location>
</feature>
<dbReference type="PANTHER" id="PTHR15427:SF33">
    <property type="entry name" value="COLLAGEN IV NC1 DOMAIN-CONTAINING PROTEIN"/>
    <property type="match status" value="1"/>
</dbReference>
<keyword evidence="2" id="KW-0964">Secreted</keyword>